<keyword evidence="1" id="KW-0479">Metal-binding</keyword>
<organism evidence="7 8">
    <name type="scientific">Penicillium salamii</name>
    <dbReference type="NCBI Taxonomy" id="1612424"/>
    <lineage>
        <taxon>Eukaryota</taxon>
        <taxon>Fungi</taxon>
        <taxon>Dikarya</taxon>
        <taxon>Ascomycota</taxon>
        <taxon>Pezizomycotina</taxon>
        <taxon>Eurotiomycetes</taxon>
        <taxon>Eurotiomycetidae</taxon>
        <taxon>Eurotiales</taxon>
        <taxon>Aspergillaceae</taxon>
        <taxon>Penicillium</taxon>
    </lineage>
</organism>
<feature type="domain" description="Zn(2)-C6 fungal-type" evidence="6">
    <location>
        <begin position="56"/>
        <end position="86"/>
    </location>
</feature>
<keyword evidence="8" id="KW-1185">Reference proteome</keyword>
<dbReference type="Gene3D" id="4.10.240.10">
    <property type="entry name" value="Zn(2)-C6 fungal-type DNA-binding domain"/>
    <property type="match status" value="1"/>
</dbReference>
<evidence type="ECO:0000313" key="8">
    <source>
        <dbReference type="Proteomes" id="UP001152649"/>
    </source>
</evidence>
<evidence type="ECO:0000256" key="1">
    <source>
        <dbReference type="ARBA" id="ARBA00022723"/>
    </source>
</evidence>
<keyword evidence="5" id="KW-0539">Nucleus</keyword>
<dbReference type="AlphaFoldDB" id="A0A9W4JFV9"/>
<dbReference type="Pfam" id="PF00172">
    <property type="entry name" value="Zn_clus"/>
    <property type="match status" value="1"/>
</dbReference>
<gene>
    <name evidence="7" type="ORF">PSALAMII_LOCUS6790</name>
</gene>
<name>A0A9W4JFV9_9EURO</name>
<evidence type="ECO:0000256" key="2">
    <source>
        <dbReference type="ARBA" id="ARBA00023015"/>
    </source>
</evidence>
<dbReference type="OrthoDB" id="5529571at2759"/>
<keyword evidence="4" id="KW-0804">Transcription</keyword>
<dbReference type="CDD" id="cd00067">
    <property type="entry name" value="GAL4"/>
    <property type="match status" value="1"/>
</dbReference>
<dbReference type="InterPro" id="IPR036864">
    <property type="entry name" value="Zn2-C6_fun-type_DNA-bd_sf"/>
</dbReference>
<accession>A0A9W4JFV9</accession>
<protein>
    <recommendedName>
        <fullName evidence="6">Zn(2)-C6 fungal-type domain-containing protein</fullName>
    </recommendedName>
</protein>
<dbReference type="Pfam" id="PF04082">
    <property type="entry name" value="Fungal_trans"/>
    <property type="match status" value="1"/>
</dbReference>
<dbReference type="PANTHER" id="PTHR47431:SF1">
    <property type="entry name" value="ZN(II)2CYS6 TRANSCRIPTION FACTOR (EUROFUNG)"/>
    <property type="match status" value="1"/>
</dbReference>
<evidence type="ECO:0000259" key="6">
    <source>
        <dbReference type="PROSITE" id="PS50048"/>
    </source>
</evidence>
<dbReference type="PROSITE" id="PS00463">
    <property type="entry name" value="ZN2_CY6_FUNGAL_1"/>
    <property type="match status" value="1"/>
</dbReference>
<evidence type="ECO:0000256" key="3">
    <source>
        <dbReference type="ARBA" id="ARBA00023125"/>
    </source>
</evidence>
<reference evidence="7" key="1">
    <citation type="submission" date="2021-07" db="EMBL/GenBank/DDBJ databases">
        <authorList>
            <person name="Branca A.L. A."/>
        </authorList>
    </citation>
    <scope>NUCLEOTIDE SEQUENCE</scope>
</reference>
<dbReference type="PANTHER" id="PTHR47431">
    <property type="entry name" value="ZN(II)2CYS6 TRANSCRIPTION FACTOR (EUROFUNG)-RELATED"/>
    <property type="match status" value="1"/>
</dbReference>
<dbReference type="InterPro" id="IPR007219">
    <property type="entry name" value="XnlR_reg_dom"/>
</dbReference>
<dbReference type="GO" id="GO:0008270">
    <property type="term" value="F:zinc ion binding"/>
    <property type="evidence" value="ECO:0007669"/>
    <property type="project" value="InterPro"/>
</dbReference>
<keyword evidence="2" id="KW-0805">Transcription regulation</keyword>
<dbReference type="SUPFAM" id="SSF57701">
    <property type="entry name" value="Zn2/Cys6 DNA-binding domain"/>
    <property type="match status" value="1"/>
</dbReference>
<keyword evidence="3" id="KW-0238">DNA-binding</keyword>
<sequence>MEKFAFVYMRFYSCALITWPDLSRQLALRCSFFLNFRHTTTMDVPDTGSNVAASVACLNCRDKHLKCDGNPEGCRRCRTLSLFCHFVPSRRGRRGQPSEYSLEMCCAPTMDDAVLSVEESLPLVASNDLSPPFLAEPKEFPHMRIHLVKVFYEYFHAAHPVLPPFNTWAMLSPPQYLVNVIEFIGSHYLSPGQVPEFTTELWTAIDTAELGLEKAQAYLLLSIALHGRQAPEGAKQCIGLAIQCSLMLGLHCRELSDTVEVQNPVRAESMRRTLWEIYVVDTVLAAVQVGGTLQFNMETPDVSLPSEDTIFEEAHPGRSSISAQDLSQRAFSDETNMSSLAYRVEATIILRQCVNACETFASEETIDMLDSMISAWFHRWPSEKSTILQFNGKVHQIDFQSAMMIQCAAIYLHFPKSFLMSYLPDTRGIFCSRPPPMGSHTTNPQLHTAKVINAAIELSKLASLSTSVTSHSPFFACTLVLSSIVQVTVRSSRIEQPIGMHYSYLALNVGVLNSMARVWGIAASSQEKIRTVVREVETASTEANQGLVGNLSTPSVLPI</sequence>
<dbReference type="PROSITE" id="PS50048">
    <property type="entry name" value="ZN2_CY6_FUNGAL_2"/>
    <property type="match status" value="1"/>
</dbReference>
<dbReference type="SMART" id="SM00066">
    <property type="entry name" value="GAL4"/>
    <property type="match status" value="1"/>
</dbReference>
<dbReference type="GO" id="GO:0000981">
    <property type="term" value="F:DNA-binding transcription factor activity, RNA polymerase II-specific"/>
    <property type="evidence" value="ECO:0007669"/>
    <property type="project" value="InterPro"/>
</dbReference>
<dbReference type="GO" id="GO:0003677">
    <property type="term" value="F:DNA binding"/>
    <property type="evidence" value="ECO:0007669"/>
    <property type="project" value="UniProtKB-KW"/>
</dbReference>
<dbReference type="EMBL" id="CAJVPG010000321">
    <property type="protein sequence ID" value="CAG8391327.1"/>
    <property type="molecule type" value="Genomic_DNA"/>
</dbReference>
<dbReference type="GO" id="GO:0006351">
    <property type="term" value="P:DNA-templated transcription"/>
    <property type="evidence" value="ECO:0007669"/>
    <property type="project" value="InterPro"/>
</dbReference>
<comment type="caution">
    <text evidence="7">The sequence shown here is derived from an EMBL/GenBank/DDBJ whole genome shotgun (WGS) entry which is preliminary data.</text>
</comment>
<dbReference type="CDD" id="cd12148">
    <property type="entry name" value="fungal_TF_MHR"/>
    <property type="match status" value="1"/>
</dbReference>
<evidence type="ECO:0000313" key="7">
    <source>
        <dbReference type="EMBL" id="CAG8391327.1"/>
    </source>
</evidence>
<proteinExistence type="predicted"/>
<dbReference type="InterPro" id="IPR001138">
    <property type="entry name" value="Zn2Cys6_DnaBD"/>
</dbReference>
<dbReference type="Proteomes" id="UP001152649">
    <property type="component" value="Unassembled WGS sequence"/>
</dbReference>
<evidence type="ECO:0000256" key="4">
    <source>
        <dbReference type="ARBA" id="ARBA00023163"/>
    </source>
</evidence>
<evidence type="ECO:0000256" key="5">
    <source>
        <dbReference type="ARBA" id="ARBA00023242"/>
    </source>
</evidence>